<dbReference type="KEGG" id="mlr:MELLADRAFT_112420"/>
<evidence type="ECO:0000313" key="2">
    <source>
        <dbReference type="EMBL" id="EGF99796.1"/>
    </source>
</evidence>
<dbReference type="EMBL" id="GL883154">
    <property type="protein sequence ID" value="EGF99796.1"/>
    <property type="molecule type" value="Genomic_DNA"/>
</dbReference>
<keyword evidence="3" id="KW-1185">Reference proteome</keyword>
<evidence type="ECO:0008006" key="4">
    <source>
        <dbReference type="Google" id="ProtNLM"/>
    </source>
</evidence>
<proteinExistence type="predicted"/>
<dbReference type="GeneID" id="18924672"/>
<dbReference type="VEuPathDB" id="FungiDB:MELLADRAFT_112420"/>
<accession>F4S6F1</accession>
<name>F4S6F1_MELLP</name>
<organism evidence="3">
    <name type="scientific">Melampsora larici-populina (strain 98AG31 / pathotype 3-4-7)</name>
    <name type="common">Poplar leaf rust fungus</name>
    <dbReference type="NCBI Taxonomy" id="747676"/>
    <lineage>
        <taxon>Eukaryota</taxon>
        <taxon>Fungi</taxon>
        <taxon>Dikarya</taxon>
        <taxon>Basidiomycota</taxon>
        <taxon>Pucciniomycotina</taxon>
        <taxon>Pucciniomycetes</taxon>
        <taxon>Pucciniales</taxon>
        <taxon>Melampsoraceae</taxon>
        <taxon>Melampsora</taxon>
    </lineage>
</organism>
<sequence length="123" mass="14116">MNCFLVLSVLFLCMMSTLATLTPQMMVRLRKDLIWGYQQVEHYQLEIDSTIITHTPEELEQLKSFKAVSQGIVDGHEKIWFDNGGEVIPKWEWSRRYNSAVIDPINMTVFLRAPAAQVGGLDD</sequence>
<dbReference type="InParanoid" id="F4S6F1"/>
<dbReference type="AlphaFoldDB" id="F4S6F1"/>
<protein>
    <recommendedName>
        <fullName evidence="4">Secreted protein</fullName>
    </recommendedName>
</protein>
<keyword evidence="1" id="KW-0732">Signal</keyword>
<dbReference type="Proteomes" id="UP000001072">
    <property type="component" value="Unassembled WGS sequence"/>
</dbReference>
<evidence type="ECO:0000313" key="3">
    <source>
        <dbReference type="Proteomes" id="UP000001072"/>
    </source>
</evidence>
<gene>
    <name evidence="2" type="ORF">MELLADRAFT_112420</name>
</gene>
<evidence type="ECO:0000256" key="1">
    <source>
        <dbReference type="SAM" id="SignalP"/>
    </source>
</evidence>
<feature type="signal peptide" evidence="1">
    <location>
        <begin position="1"/>
        <end position="19"/>
    </location>
</feature>
<reference evidence="3" key="1">
    <citation type="journal article" date="2011" name="Proc. Natl. Acad. Sci. U.S.A.">
        <title>Obligate biotrophy features unraveled by the genomic analysis of rust fungi.</title>
        <authorList>
            <person name="Duplessis S."/>
            <person name="Cuomo C.A."/>
            <person name="Lin Y.-C."/>
            <person name="Aerts A."/>
            <person name="Tisserant E."/>
            <person name="Veneault-Fourrey C."/>
            <person name="Joly D.L."/>
            <person name="Hacquard S."/>
            <person name="Amselem J."/>
            <person name="Cantarel B.L."/>
            <person name="Chiu R."/>
            <person name="Coutinho P.M."/>
            <person name="Feau N."/>
            <person name="Field M."/>
            <person name="Frey P."/>
            <person name="Gelhaye E."/>
            <person name="Goldberg J."/>
            <person name="Grabherr M.G."/>
            <person name="Kodira C.D."/>
            <person name="Kohler A."/>
            <person name="Kuees U."/>
            <person name="Lindquist E.A."/>
            <person name="Lucas S.M."/>
            <person name="Mago R."/>
            <person name="Mauceli E."/>
            <person name="Morin E."/>
            <person name="Murat C."/>
            <person name="Pangilinan J.L."/>
            <person name="Park R."/>
            <person name="Pearson M."/>
            <person name="Quesneville H."/>
            <person name="Rouhier N."/>
            <person name="Sakthikumar S."/>
            <person name="Salamov A.A."/>
            <person name="Schmutz J."/>
            <person name="Selles B."/>
            <person name="Shapiro H."/>
            <person name="Tanguay P."/>
            <person name="Tuskan G.A."/>
            <person name="Henrissat B."/>
            <person name="Van de Peer Y."/>
            <person name="Rouze P."/>
            <person name="Ellis J.G."/>
            <person name="Dodds P.N."/>
            <person name="Schein J.E."/>
            <person name="Zhong S."/>
            <person name="Hamelin R.C."/>
            <person name="Grigoriev I.V."/>
            <person name="Szabo L.J."/>
            <person name="Martin F."/>
        </authorList>
    </citation>
    <scope>NUCLEOTIDE SEQUENCE [LARGE SCALE GENOMIC DNA]</scope>
    <source>
        <strain evidence="3">98AG31 / pathotype 3-4-7</strain>
    </source>
</reference>
<dbReference type="RefSeq" id="XP_007416940.1">
    <property type="nucleotide sequence ID" value="XM_007416878.1"/>
</dbReference>
<dbReference type="HOGENOM" id="CLU_2015790_0_0_1"/>
<feature type="chain" id="PRO_5003322032" description="Secreted protein" evidence="1">
    <location>
        <begin position="20"/>
        <end position="123"/>
    </location>
</feature>